<feature type="domain" description="Peptidase S1" evidence="4">
    <location>
        <begin position="1"/>
        <end position="87"/>
    </location>
</feature>
<dbReference type="InterPro" id="IPR033116">
    <property type="entry name" value="TRYPSIN_SER"/>
</dbReference>
<keyword evidence="2" id="KW-0378">Hydrolase</keyword>
<reference evidence="5" key="1">
    <citation type="submission" date="2022-03" db="EMBL/GenBank/DDBJ databases">
        <authorList>
            <person name="Martin H S."/>
        </authorList>
    </citation>
    <scope>NUCLEOTIDE SEQUENCE</scope>
</reference>
<dbReference type="SUPFAM" id="SSF50494">
    <property type="entry name" value="Trypsin-like serine proteases"/>
    <property type="match status" value="1"/>
</dbReference>
<dbReference type="EMBL" id="OW152837">
    <property type="protein sequence ID" value="CAH2058062.1"/>
    <property type="molecule type" value="Genomic_DNA"/>
</dbReference>
<dbReference type="CDD" id="cd00190">
    <property type="entry name" value="Tryp_SPc"/>
    <property type="match status" value="1"/>
</dbReference>
<evidence type="ECO:0000259" key="4">
    <source>
        <dbReference type="PROSITE" id="PS50240"/>
    </source>
</evidence>
<accession>A0ABN8IMJ7</accession>
<dbReference type="InterPro" id="IPR001254">
    <property type="entry name" value="Trypsin_dom"/>
</dbReference>
<dbReference type="PROSITE" id="PS50240">
    <property type="entry name" value="TRYPSIN_DOM"/>
    <property type="match status" value="1"/>
</dbReference>
<dbReference type="PROSITE" id="PS00135">
    <property type="entry name" value="TRYPSIN_SER"/>
    <property type="match status" value="1"/>
</dbReference>
<dbReference type="Pfam" id="PF00089">
    <property type="entry name" value="Trypsin"/>
    <property type="match status" value="1"/>
</dbReference>
<evidence type="ECO:0000313" key="6">
    <source>
        <dbReference type="Proteomes" id="UP000837857"/>
    </source>
</evidence>
<dbReference type="PANTHER" id="PTHR24264:SF20">
    <property type="entry name" value="TRYPSIN-LIKE"/>
    <property type="match status" value="1"/>
</dbReference>
<dbReference type="PANTHER" id="PTHR24264">
    <property type="entry name" value="TRYPSIN-RELATED"/>
    <property type="match status" value="1"/>
</dbReference>
<dbReference type="InterPro" id="IPR050127">
    <property type="entry name" value="Serine_Proteases_S1"/>
</dbReference>
<feature type="non-terminal residue" evidence="5">
    <location>
        <position position="96"/>
    </location>
</feature>
<keyword evidence="6" id="KW-1185">Reference proteome</keyword>
<protein>
    <recommendedName>
        <fullName evidence="4">Peptidase S1 domain-containing protein</fullName>
    </recommendedName>
</protein>
<sequence>MVVLPIIGSIPCKQAYEPLYSVTPNMLCAGLPEGGKDSCQGDSGGPLVHNGRLAGVVSWGLGCARPHYPGVYTKVSALRRWVDQSSTYLRQRHSYD</sequence>
<dbReference type="Gene3D" id="2.40.10.10">
    <property type="entry name" value="Trypsin-like serine proteases"/>
    <property type="match status" value="1"/>
</dbReference>
<keyword evidence="3" id="KW-0720">Serine protease</keyword>
<organism evidence="5 6">
    <name type="scientific">Iphiclides podalirius</name>
    <name type="common">scarce swallowtail</name>
    <dbReference type="NCBI Taxonomy" id="110791"/>
    <lineage>
        <taxon>Eukaryota</taxon>
        <taxon>Metazoa</taxon>
        <taxon>Ecdysozoa</taxon>
        <taxon>Arthropoda</taxon>
        <taxon>Hexapoda</taxon>
        <taxon>Insecta</taxon>
        <taxon>Pterygota</taxon>
        <taxon>Neoptera</taxon>
        <taxon>Endopterygota</taxon>
        <taxon>Lepidoptera</taxon>
        <taxon>Glossata</taxon>
        <taxon>Ditrysia</taxon>
        <taxon>Papilionoidea</taxon>
        <taxon>Papilionidae</taxon>
        <taxon>Papilioninae</taxon>
        <taxon>Iphiclides</taxon>
    </lineage>
</organism>
<evidence type="ECO:0000313" key="5">
    <source>
        <dbReference type="EMBL" id="CAH2058062.1"/>
    </source>
</evidence>
<keyword evidence="1" id="KW-0645">Protease</keyword>
<dbReference type="InterPro" id="IPR009003">
    <property type="entry name" value="Peptidase_S1_PA"/>
</dbReference>
<name>A0ABN8IMJ7_9NEOP</name>
<proteinExistence type="predicted"/>
<gene>
    <name evidence="5" type="ORF">IPOD504_LOCUS10422</name>
</gene>
<evidence type="ECO:0000256" key="3">
    <source>
        <dbReference type="ARBA" id="ARBA00022825"/>
    </source>
</evidence>
<evidence type="ECO:0000256" key="2">
    <source>
        <dbReference type="ARBA" id="ARBA00022801"/>
    </source>
</evidence>
<dbReference type="InterPro" id="IPR043504">
    <property type="entry name" value="Peptidase_S1_PA_chymotrypsin"/>
</dbReference>
<evidence type="ECO:0000256" key="1">
    <source>
        <dbReference type="ARBA" id="ARBA00022670"/>
    </source>
</evidence>
<dbReference type="Proteomes" id="UP000837857">
    <property type="component" value="Chromosome 25"/>
</dbReference>